<sequence>METERGILELHLGKAPEKRREVPQPNLNLPAPAQNLRRRPRPSPAAVVALIGFTPLHSLSPTTQNTTHFPVRCGAPPHTHMHLQTVSVSRQSGDIGVSKKRISQEACLAAISSFSTPRYPITYMFVSRSVVTGLMSAFANCDQASQSPRTILPPDSPLPRWCLLRAFCVPPARPPRLQSAQPTAQTSLPRLSGCGSQNRLRLSAEFGTGLASLESPLSSFVLFPMGNTLARRRPRFHPFHLTGRAPHTSEGRRRAYKPAQRGRILITPRGLRTITATDHGYGRVVGLRSEGFFLPSLAFHDGATTTKG</sequence>
<protein>
    <submittedName>
        <fullName evidence="2">Uncharacterized protein</fullName>
    </submittedName>
</protein>
<evidence type="ECO:0000256" key="1">
    <source>
        <dbReference type="SAM" id="MobiDB-lite"/>
    </source>
</evidence>
<evidence type="ECO:0000313" key="3">
    <source>
        <dbReference type="Proteomes" id="UP001281614"/>
    </source>
</evidence>
<feature type="region of interest" description="Disordered" evidence="1">
    <location>
        <begin position="14"/>
        <end position="41"/>
    </location>
</feature>
<gene>
    <name evidence="2" type="ORF">CKAH01_10867</name>
</gene>
<proteinExistence type="predicted"/>
<evidence type="ECO:0000313" key="2">
    <source>
        <dbReference type="EMBL" id="KAK2728512.1"/>
    </source>
</evidence>
<name>A0AAD9XXE1_COLKA</name>
<organism evidence="2 3">
    <name type="scientific">Colletotrichum kahawae</name>
    <name type="common">Coffee berry disease fungus</name>
    <dbReference type="NCBI Taxonomy" id="34407"/>
    <lineage>
        <taxon>Eukaryota</taxon>
        <taxon>Fungi</taxon>
        <taxon>Dikarya</taxon>
        <taxon>Ascomycota</taxon>
        <taxon>Pezizomycotina</taxon>
        <taxon>Sordariomycetes</taxon>
        <taxon>Hypocreomycetidae</taxon>
        <taxon>Glomerellales</taxon>
        <taxon>Glomerellaceae</taxon>
        <taxon>Colletotrichum</taxon>
        <taxon>Colletotrichum gloeosporioides species complex</taxon>
    </lineage>
</organism>
<dbReference type="Proteomes" id="UP001281614">
    <property type="component" value="Unassembled WGS sequence"/>
</dbReference>
<reference evidence="2" key="1">
    <citation type="submission" date="2023-02" db="EMBL/GenBank/DDBJ databases">
        <title>Colletotrichum kahawae CIFC_Que2 genome sequencing and assembly.</title>
        <authorList>
            <person name="Baroncelli R."/>
        </authorList>
    </citation>
    <scope>NUCLEOTIDE SEQUENCE</scope>
    <source>
        <strain evidence="2">CIFC_Que2</strain>
    </source>
</reference>
<keyword evidence="3" id="KW-1185">Reference proteome</keyword>
<accession>A0AAD9XXE1</accession>
<dbReference type="AlphaFoldDB" id="A0AAD9XXE1"/>
<comment type="caution">
    <text evidence="2">The sequence shown here is derived from an EMBL/GenBank/DDBJ whole genome shotgun (WGS) entry which is preliminary data.</text>
</comment>
<dbReference type="EMBL" id="VYYT01000879">
    <property type="protein sequence ID" value="KAK2728512.1"/>
    <property type="molecule type" value="Genomic_DNA"/>
</dbReference>